<evidence type="ECO:0000256" key="1">
    <source>
        <dbReference type="ARBA" id="ARBA00001957"/>
    </source>
</evidence>
<dbReference type="InterPro" id="IPR010071">
    <property type="entry name" value="AA_adenyl_dom"/>
</dbReference>
<dbReference type="InterPro" id="IPR020845">
    <property type="entry name" value="AMP-binding_CS"/>
</dbReference>
<dbReference type="InterPro" id="IPR045851">
    <property type="entry name" value="AMP-bd_C_sf"/>
</dbReference>
<evidence type="ECO:0000256" key="3">
    <source>
        <dbReference type="ARBA" id="ARBA00022553"/>
    </source>
</evidence>
<dbReference type="InterPro" id="IPR020806">
    <property type="entry name" value="PKS_PP-bd"/>
</dbReference>
<dbReference type="Pfam" id="PF13193">
    <property type="entry name" value="AMP-binding_C"/>
    <property type="match status" value="1"/>
</dbReference>
<accession>A0ABP6IN69</accession>
<dbReference type="SMART" id="SM00823">
    <property type="entry name" value="PKS_PP"/>
    <property type="match status" value="1"/>
</dbReference>
<keyword evidence="3" id="KW-0597">Phosphoprotein</keyword>
<dbReference type="PROSITE" id="PS50075">
    <property type="entry name" value="CARRIER"/>
    <property type="match status" value="1"/>
</dbReference>
<dbReference type="PANTHER" id="PTHR45527">
    <property type="entry name" value="NONRIBOSOMAL PEPTIDE SYNTHETASE"/>
    <property type="match status" value="1"/>
</dbReference>
<name>A0ABP6IN69_9ACTN</name>
<dbReference type="PANTHER" id="PTHR45527:SF1">
    <property type="entry name" value="FATTY ACID SYNTHASE"/>
    <property type="match status" value="1"/>
</dbReference>
<dbReference type="EMBL" id="BAAAVI010000066">
    <property type="protein sequence ID" value="GAA2899969.1"/>
    <property type="molecule type" value="Genomic_DNA"/>
</dbReference>
<dbReference type="Pfam" id="PF00550">
    <property type="entry name" value="PP-binding"/>
    <property type="match status" value="1"/>
</dbReference>
<evidence type="ECO:0000313" key="6">
    <source>
        <dbReference type="EMBL" id="GAA2899969.1"/>
    </source>
</evidence>
<evidence type="ECO:0000313" key="7">
    <source>
        <dbReference type="Proteomes" id="UP001500831"/>
    </source>
</evidence>
<feature type="region of interest" description="Disordered" evidence="4">
    <location>
        <begin position="463"/>
        <end position="493"/>
    </location>
</feature>
<dbReference type="Gene3D" id="3.30.300.30">
    <property type="match status" value="1"/>
</dbReference>
<keyword evidence="7" id="KW-1185">Reference proteome</keyword>
<dbReference type="SUPFAM" id="SSF56801">
    <property type="entry name" value="Acetyl-CoA synthetase-like"/>
    <property type="match status" value="1"/>
</dbReference>
<dbReference type="Gene3D" id="3.30.559.30">
    <property type="entry name" value="Nonribosomal peptide synthetase, condensation domain"/>
    <property type="match status" value="1"/>
</dbReference>
<dbReference type="Proteomes" id="UP001500831">
    <property type="component" value="Unassembled WGS sequence"/>
</dbReference>
<dbReference type="SUPFAM" id="SSF47336">
    <property type="entry name" value="ACP-like"/>
    <property type="match status" value="1"/>
</dbReference>
<dbReference type="Gene3D" id="3.30.559.10">
    <property type="entry name" value="Chloramphenicol acetyltransferase-like domain"/>
    <property type="match status" value="1"/>
</dbReference>
<proteinExistence type="predicted"/>
<dbReference type="Gene3D" id="3.40.50.12780">
    <property type="entry name" value="N-terminal domain of ligase-like"/>
    <property type="match status" value="1"/>
</dbReference>
<dbReference type="InterPro" id="IPR001242">
    <property type="entry name" value="Condensation_dom"/>
</dbReference>
<dbReference type="CDD" id="cd05930">
    <property type="entry name" value="A_NRPS"/>
    <property type="match status" value="1"/>
</dbReference>
<dbReference type="RefSeq" id="WP_344979636.1">
    <property type="nucleotide sequence ID" value="NZ_BAAAVI010000066.1"/>
</dbReference>
<dbReference type="InterPro" id="IPR036291">
    <property type="entry name" value="NAD(P)-bd_dom_sf"/>
</dbReference>
<gene>
    <name evidence="6" type="ORF">GCM10010517_65550</name>
</gene>
<dbReference type="SUPFAM" id="SSF51735">
    <property type="entry name" value="NAD(P)-binding Rossmann-fold domains"/>
    <property type="match status" value="1"/>
</dbReference>
<dbReference type="Pfam" id="PF00501">
    <property type="entry name" value="AMP-binding"/>
    <property type="match status" value="1"/>
</dbReference>
<dbReference type="NCBIfam" id="TIGR01733">
    <property type="entry name" value="AA-adenyl-dom"/>
    <property type="match status" value="1"/>
</dbReference>
<dbReference type="InterPro" id="IPR025110">
    <property type="entry name" value="AMP-bd_C"/>
</dbReference>
<dbReference type="Gene3D" id="3.40.50.720">
    <property type="entry name" value="NAD(P)-binding Rossmann-like Domain"/>
    <property type="match status" value="1"/>
</dbReference>
<dbReference type="InterPro" id="IPR042099">
    <property type="entry name" value="ANL_N_sf"/>
</dbReference>
<dbReference type="SUPFAM" id="SSF52777">
    <property type="entry name" value="CoA-dependent acyltransferases"/>
    <property type="match status" value="2"/>
</dbReference>
<dbReference type="InterPro" id="IPR036736">
    <property type="entry name" value="ACP-like_sf"/>
</dbReference>
<evidence type="ECO:0000256" key="4">
    <source>
        <dbReference type="SAM" id="MobiDB-lite"/>
    </source>
</evidence>
<feature type="region of interest" description="Disordered" evidence="4">
    <location>
        <begin position="575"/>
        <end position="616"/>
    </location>
</feature>
<dbReference type="PROSITE" id="PS00455">
    <property type="entry name" value="AMP_BINDING"/>
    <property type="match status" value="1"/>
</dbReference>
<dbReference type="Pfam" id="PF00668">
    <property type="entry name" value="Condensation"/>
    <property type="match status" value="1"/>
</dbReference>
<evidence type="ECO:0000259" key="5">
    <source>
        <dbReference type="PROSITE" id="PS50075"/>
    </source>
</evidence>
<reference evidence="7" key="1">
    <citation type="journal article" date="2019" name="Int. J. Syst. Evol. Microbiol.">
        <title>The Global Catalogue of Microorganisms (GCM) 10K type strain sequencing project: providing services to taxonomists for standard genome sequencing and annotation.</title>
        <authorList>
            <consortium name="The Broad Institute Genomics Platform"/>
            <consortium name="The Broad Institute Genome Sequencing Center for Infectious Disease"/>
            <person name="Wu L."/>
            <person name="Ma J."/>
        </authorList>
    </citation>
    <scope>NUCLEOTIDE SEQUENCE [LARGE SCALE GENOMIC DNA]</scope>
    <source>
        <strain evidence="7">JCM 6242</strain>
    </source>
</reference>
<dbReference type="Gene3D" id="3.40.50.1820">
    <property type="entry name" value="alpha/beta hydrolase"/>
    <property type="match status" value="1"/>
</dbReference>
<dbReference type="InterPro" id="IPR023213">
    <property type="entry name" value="CAT-like_dom_sf"/>
</dbReference>
<keyword evidence="2" id="KW-0596">Phosphopantetheine</keyword>
<dbReference type="InterPro" id="IPR000873">
    <property type="entry name" value="AMP-dep_synth/lig_dom"/>
</dbReference>
<evidence type="ECO:0000256" key="2">
    <source>
        <dbReference type="ARBA" id="ARBA00022450"/>
    </source>
</evidence>
<comment type="caution">
    <text evidence="6">The sequence shown here is derived from an EMBL/GenBank/DDBJ whole genome shotgun (WGS) entry which is preliminary data.</text>
</comment>
<dbReference type="InterPro" id="IPR009081">
    <property type="entry name" value="PP-bd_ACP"/>
</dbReference>
<sequence length="1429" mass="149538">MTYAALDHASAALAARLRASGVTAGDLVGLLTEPGTGTVAGVVGILRAGAGWVPLDTTHPAPRLADQLARSGARVVVCHAGTLAAADALAGVVQVAVDDPSTAPGTAPQVPGDPDAVAYVIFTSGSTGRPKAVPTTHRAMVNYLDWALDTFGYRAGDRLAQTASVCFDASVRQILAPLLVGATVMTMPRHVVRDPAALLDRVEQGRITVWSSVPTLWEQLLTAAEARVRRGAGPPDLSALRWIHVGGEALPVAHVRRWYDLFGPGHRIANLYGPTEATVNATCHLIEGRPGDDARQVPIGRPIAGTDVEVVTADGRPCAPGEPGELLIAGVGLTPGYLGEPELTATTFTERDGRRWYRSGDRVRRDHAGVLEFLGRLDDQVKIRGHRVEPGEIEAALQTHPGVARAAVVHRNDRLTAFVQPRPGVPAPDAAALRAHLARRLPGYMLPARIHIVGTLPLTGTGKVDRGRLDAPSSGPEAAGTGPDEERATPPATPTECRLARIWSELLDVPAVGREDDFFALGGDSLLVLAVFARLEKEIPVLPRPTVIYEHGTLAALAAAVDAVAKDMAASVVPGTAGDASVVPGTAGDGETPESTATPRPDGTGGADYAPAGAVPPPFPLTPAQRGFLLAEAIAPGSGSAWLACPRLRGPVRPDLFQRAVDVLLARHPMLRTVFPSGARPPVQQELPPALRLPVDFETLPEPGLLAERVAEERRRRFEPWAWPLLRLRLLTLAPDDHVLVVHAHHLIGDGYSAALLCRELLTVYDRLGRGEPAALPPLRSTFRDYAVLLERQTPVPGSDPRAETRRARLDAPYTRPVLRADPPEDGVPPFRSTGFTLDHDQVGALRRLAAGARTTLYAPLLTAYYRSLADLTGQADLVLGLAVTGRDHPLPDVNRVFGPFAAAVPLRLGAPAPGEAGATGQAFSDDLRRIGAEVAAARTYGAGGAGASGVLPAFAQFFFTFLDFSALGPPTGETLAFTWDDGDSELTPPPVGTDVFLAARPTGTGLRVTVRASAGALTQTAFAAFADALRDQLSQAAAAVPPTAPRPRPTAQASTVDAALVGYLPDPARLAALAGLPTSAFAREELRAVLFPDARPRLVEVTTTPLGRSGFVCLPLFADELAPGGTLTGQTADAVKYAASLGARCVSLAGMIPSHTGYGFGVLKESGPATVVTTGHAVTAVSVVKTIHAALEATGRDLGELTVTVAGLGSVGSSSLELLLTRAPRPPARLLLCDIAGSRPRLKELADSLHARGLAPAAEIVEAGPALPAEVYEADLVVTAVSGGTAVLDTARLRPGTIVVDDSFPHCFDTAQAVTRMRRTRDVLIVGGGLLECGDAERHVADGLPPAAVAGYAARSWIPRTIASCRLESLLHAAVPGLPPVHGLVDARLALTYWNAVEKTGVRAAPLHLLDHMPGPDPLAGLPPRPRT</sequence>
<dbReference type="InterPro" id="IPR029058">
    <property type="entry name" value="AB_hydrolase_fold"/>
</dbReference>
<comment type="cofactor">
    <cofactor evidence="1">
        <name>pantetheine 4'-phosphate</name>
        <dbReference type="ChEBI" id="CHEBI:47942"/>
    </cofactor>
</comment>
<organism evidence="6 7">
    <name type="scientific">Streptosporangium fragile</name>
    <dbReference type="NCBI Taxonomy" id="46186"/>
    <lineage>
        <taxon>Bacteria</taxon>
        <taxon>Bacillati</taxon>
        <taxon>Actinomycetota</taxon>
        <taxon>Actinomycetes</taxon>
        <taxon>Streptosporangiales</taxon>
        <taxon>Streptosporangiaceae</taxon>
        <taxon>Streptosporangium</taxon>
    </lineage>
</organism>
<feature type="domain" description="Carrier" evidence="5">
    <location>
        <begin position="490"/>
        <end position="565"/>
    </location>
</feature>
<protein>
    <recommendedName>
        <fullName evidence="5">Carrier domain-containing protein</fullName>
    </recommendedName>
</protein>